<dbReference type="CDD" id="cd03885">
    <property type="entry name" value="M20_CPDG2"/>
    <property type="match status" value="1"/>
</dbReference>
<evidence type="ECO:0000313" key="5">
    <source>
        <dbReference type="Proteomes" id="UP000234433"/>
    </source>
</evidence>
<gene>
    <name evidence="4" type="ORF">BANT918_01238</name>
</gene>
<dbReference type="Pfam" id="PF01546">
    <property type="entry name" value="Peptidase_M20"/>
    <property type="match status" value="1"/>
</dbReference>
<dbReference type="InterPro" id="IPR036264">
    <property type="entry name" value="Bact_exopeptidase_dim_dom"/>
</dbReference>
<dbReference type="RefSeq" id="WP_233430374.1">
    <property type="nucleotide sequence ID" value="NZ_FXZD01000003.1"/>
</dbReference>
<organism evidence="4 5">
    <name type="scientific">Brevibacterium antiquum CNRZ 918</name>
    <dbReference type="NCBI Taxonomy" id="1255637"/>
    <lineage>
        <taxon>Bacteria</taxon>
        <taxon>Bacillati</taxon>
        <taxon>Actinomycetota</taxon>
        <taxon>Actinomycetes</taxon>
        <taxon>Micrococcales</taxon>
        <taxon>Brevibacteriaceae</taxon>
        <taxon>Brevibacterium</taxon>
    </lineage>
</organism>
<feature type="domain" description="Peptidase M20 dimerisation" evidence="3">
    <location>
        <begin position="392"/>
        <end position="480"/>
    </location>
</feature>
<evidence type="ECO:0000256" key="1">
    <source>
        <dbReference type="ARBA" id="ARBA00022723"/>
    </source>
</evidence>
<dbReference type="PANTHER" id="PTHR43808:SF9">
    <property type="entry name" value="BLL0789 PROTEIN"/>
    <property type="match status" value="1"/>
</dbReference>
<dbReference type="GO" id="GO:0046872">
    <property type="term" value="F:metal ion binding"/>
    <property type="evidence" value="ECO:0007669"/>
    <property type="project" value="UniProtKB-KW"/>
</dbReference>
<reference evidence="4 5" key="1">
    <citation type="submission" date="2017-03" db="EMBL/GenBank/DDBJ databases">
        <authorList>
            <person name="Afonso C.L."/>
            <person name="Miller P.J."/>
            <person name="Scott M.A."/>
            <person name="Spackman E."/>
            <person name="Goraichik I."/>
            <person name="Dimitrov K.M."/>
            <person name="Suarez D.L."/>
            <person name="Swayne D.E."/>
        </authorList>
    </citation>
    <scope>NUCLEOTIDE SEQUENCE [LARGE SCALE GENOMIC DNA]</scope>
    <source>
        <strain evidence="4 5">CNRZ 918</strain>
    </source>
</reference>
<dbReference type="EMBL" id="FXZD01000003">
    <property type="protein sequence ID" value="SMX80429.1"/>
    <property type="molecule type" value="Genomic_DNA"/>
</dbReference>
<dbReference type="Gene3D" id="3.40.630.10">
    <property type="entry name" value="Zn peptidases"/>
    <property type="match status" value="1"/>
</dbReference>
<dbReference type="AlphaFoldDB" id="A0A2H1IZ15"/>
<dbReference type="SUPFAM" id="SSF53187">
    <property type="entry name" value="Zn-dependent exopeptidases"/>
    <property type="match status" value="1"/>
</dbReference>
<keyword evidence="2" id="KW-0378">Hydrolase</keyword>
<dbReference type="GO" id="GO:0016787">
    <property type="term" value="F:hydrolase activity"/>
    <property type="evidence" value="ECO:0007669"/>
    <property type="project" value="UniProtKB-KW"/>
</dbReference>
<evidence type="ECO:0000313" key="4">
    <source>
        <dbReference type="EMBL" id="SMX80429.1"/>
    </source>
</evidence>
<evidence type="ECO:0000259" key="3">
    <source>
        <dbReference type="Pfam" id="PF07687"/>
    </source>
</evidence>
<accession>A0A2H1IZ15</accession>
<dbReference type="Proteomes" id="UP000234433">
    <property type="component" value="Unassembled WGS sequence"/>
</dbReference>
<dbReference type="InterPro" id="IPR002933">
    <property type="entry name" value="Peptidase_M20"/>
</dbReference>
<evidence type="ECO:0000256" key="2">
    <source>
        <dbReference type="ARBA" id="ARBA00022801"/>
    </source>
</evidence>
<keyword evidence="1" id="KW-0479">Metal-binding</keyword>
<proteinExistence type="predicted"/>
<protein>
    <submittedName>
        <fullName evidence="4">Acetylornithine deacetylase/Succinyl-diaminopimelate desuccinylase</fullName>
    </submittedName>
</protein>
<dbReference type="InterPro" id="IPR050072">
    <property type="entry name" value="Peptidase_M20A"/>
</dbReference>
<name>A0A2H1IZ15_9MICO</name>
<dbReference type="Gene3D" id="3.30.70.360">
    <property type="match status" value="1"/>
</dbReference>
<dbReference type="InterPro" id="IPR011650">
    <property type="entry name" value="Peptidase_M20_dimer"/>
</dbReference>
<dbReference type="PANTHER" id="PTHR43808">
    <property type="entry name" value="ACETYLORNITHINE DEACETYLASE"/>
    <property type="match status" value="1"/>
</dbReference>
<dbReference type="Pfam" id="PF07687">
    <property type="entry name" value="M20_dimer"/>
    <property type="match status" value="1"/>
</dbReference>
<dbReference type="SUPFAM" id="SSF55031">
    <property type="entry name" value="Bacterial exopeptidase dimerisation domain"/>
    <property type="match status" value="1"/>
</dbReference>
<sequence length="598" mass="63877">MRTAELVGPQVAELPNIGAVLDRWQSDDGPLHHHTGDLGWYSLRGAEATAQALRVWRRQDRILAIGLLDGEDLLRLSVDPDLNHDDSLAPQIESDIDSSNRTVLETNSTVLGSETAIVEARGATRLRDRLTEPGCWGADEPWRSLRQEAYSNRDRHEHQSVQRARTRVLSRPIRPLATFPALKSGIFAESVEGSLSSRLTGSSPVNLVKTDFPREKWVTHVGEFDSKDFMSDFKALIECESFSQDPESLARSAQLVSRIGTGLLGAAPHIIETDSHPHVLWRFGTGPRKVVLIGHHDTVWPTGTLAEFPYSVADGVVRGPGADDMKGGLLIALYAMARLRDERGNLDGVSILMTGDEELGSPGSRQIIEDEARGAKAALVFESGAPDGGVKIARKGVAIYSLEVTGLAAHAGVEPEKGINATIEVANQVVKIAELHDPSVGTSVVPTLMHSGSTTNTVPAKAVVGVDSRAASVTEQERIDAILSTLSPTVAGAKVDVRGGINRAPLEEKMAMGLYARAQRLSAHLGHPPLRSVAVGGGSDGNFTAGVGTPTIDGLGTVGGGSHARTEHALQLWIPRRVELTTALVGELLAEDEPPAQD</sequence>